<dbReference type="GO" id="GO:0006355">
    <property type="term" value="P:regulation of DNA-templated transcription"/>
    <property type="evidence" value="ECO:0007669"/>
    <property type="project" value="InterPro"/>
</dbReference>
<dbReference type="AlphaFoldDB" id="A0A1G2TY84"/>
<dbReference type="InterPro" id="IPR010985">
    <property type="entry name" value="Ribbon_hlx_hlx"/>
</dbReference>
<sequence>MPQSFRDKINNLIKENNYASASELFRDSIRAFEDQKLIESIMESEKDFATGKFKTLKSLKDLM</sequence>
<dbReference type="SUPFAM" id="SSF47598">
    <property type="entry name" value="Ribbon-helix-helix"/>
    <property type="match status" value="1"/>
</dbReference>
<proteinExistence type="predicted"/>
<accession>A0A1G2TY84</accession>
<name>A0A1G2TY84_9BACT</name>
<dbReference type="InterPro" id="IPR013321">
    <property type="entry name" value="Arc_rbn_hlx_hlx"/>
</dbReference>
<dbReference type="Proteomes" id="UP000177707">
    <property type="component" value="Unassembled WGS sequence"/>
</dbReference>
<evidence type="ECO:0000313" key="1">
    <source>
        <dbReference type="EMBL" id="OHB01580.1"/>
    </source>
</evidence>
<evidence type="ECO:0000313" key="2">
    <source>
        <dbReference type="Proteomes" id="UP000177707"/>
    </source>
</evidence>
<dbReference type="CDD" id="cd22231">
    <property type="entry name" value="RHH_NikR_HicB-like"/>
    <property type="match status" value="1"/>
</dbReference>
<dbReference type="Gene3D" id="1.10.1220.10">
    <property type="entry name" value="Met repressor-like"/>
    <property type="match status" value="1"/>
</dbReference>
<gene>
    <name evidence="1" type="ORF">A3A96_02820</name>
</gene>
<reference evidence="1 2" key="1">
    <citation type="journal article" date="2016" name="Nat. Commun.">
        <title>Thousands of microbial genomes shed light on interconnected biogeochemical processes in an aquifer system.</title>
        <authorList>
            <person name="Anantharaman K."/>
            <person name="Brown C.T."/>
            <person name="Hug L.A."/>
            <person name="Sharon I."/>
            <person name="Castelle C.J."/>
            <person name="Probst A.J."/>
            <person name="Thomas B.C."/>
            <person name="Singh A."/>
            <person name="Wilkins M.J."/>
            <person name="Karaoz U."/>
            <person name="Brodie E.L."/>
            <person name="Williams K.H."/>
            <person name="Hubbard S.S."/>
            <person name="Banfield J.F."/>
        </authorList>
    </citation>
    <scope>NUCLEOTIDE SEQUENCE [LARGE SCALE GENOMIC DNA]</scope>
</reference>
<dbReference type="STRING" id="1802758.A3A96_02820"/>
<dbReference type="EMBL" id="MHWB01000011">
    <property type="protein sequence ID" value="OHB01580.1"/>
    <property type="molecule type" value="Genomic_DNA"/>
</dbReference>
<evidence type="ECO:0008006" key="3">
    <source>
        <dbReference type="Google" id="ProtNLM"/>
    </source>
</evidence>
<protein>
    <recommendedName>
        <fullName evidence="3">Ribbon-helix-helix protein CopG domain-containing protein</fullName>
    </recommendedName>
</protein>
<organism evidence="1 2">
    <name type="scientific">Candidatus Zambryskibacteria bacterium RIFCSPLOWO2_01_FULL_39_39</name>
    <dbReference type="NCBI Taxonomy" id="1802758"/>
    <lineage>
        <taxon>Bacteria</taxon>
        <taxon>Candidatus Zambryskiibacteriota</taxon>
    </lineage>
</organism>
<comment type="caution">
    <text evidence="1">The sequence shown here is derived from an EMBL/GenBank/DDBJ whole genome shotgun (WGS) entry which is preliminary data.</text>
</comment>